<keyword evidence="2" id="KW-1133">Transmembrane helix</keyword>
<feature type="domain" description="Peroxisomal membrane protein PEX14 central plants" evidence="3">
    <location>
        <begin position="104"/>
        <end position="132"/>
    </location>
</feature>
<evidence type="ECO:0000313" key="5">
    <source>
        <dbReference type="Proteomes" id="UP000652761"/>
    </source>
</evidence>
<feature type="region of interest" description="Disordered" evidence="1">
    <location>
        <begin position="1"/>
        <end position="60"/>
    </location>
</feature>
<protein>
    <recommendedName>
        <fullName evidence="3">Peroxisomal membrane protein PEX14 central plants domain-containing protein</fullName>
    </recommendedName>
</protein>
<keyword evidence="2" id="KW-0472">Membrane</keyword>
<dbReference type="AlphaFoldDB" id="A0A843U039"/>
<reference evidence="4" key="1">
    <citation type="submission" date="2017-07" db="EMBL/GenBank/DDBJ databases">
        <title>Taro Niue Genome Assembly and Annotation.</title>
        <authorList>
            <person name="Atibalentja N."/>
            <person name="Keating K."/>
            <person name="Fields C.J."/>
        </authorList>
    </citation>
    <scope>NUCLEOTIDE SEQUENCE</scope>
    <source>
        <strain evidence="4">Niue_2</strain>
        <tissue evidence="4">Leaf</tissue>
    </source>
</reference>
<evidence type="ECO:0000313" key="4">
    <source>
        <dbReference type="EMBL" id="MQL77018.1"/>
    </source>
</evidence>
<dbReference type="Pfam" id="PF23020">
    <property type="entry name" value="PEX14-like_2nd"/>
    <property type="match status" value="1"/>
</dbReference>
<dbReference type="EMBL" id="NMUH01000327">
    <property type="protein sequence ID" value="MQL77018.1"/>
    <property type="molecule type" value="Genomic_DNA"/>
</dbReference>
<evidence type="ECO:0000256" key="1">
    <source>
        <dbReference type="SAM" id="MobiDB-lite"/>
    </source>
</evidence>
<evidence type="ECO:0000259" key="3">
    <source>
        <dbReference type="Pfam" id="PF23020"/>
    </source>
</evidence>
<feature type="transmembrane region" description="Helical" evidence="2">
    <location>
        <begin position="81"/>
        <end position="103"/>
    </location>
</feature>
<organism evidence="4 5">
    <name type="scientific">Colocasia esculenta</name>
    <name type="common">Wild taro</name>
    <name type="synonym">Arum esculentum</name>
    <dbReference type="NCBI Taxonomy" id="4460"/>
    <lineage>
        <taxon>Eukaryota</taxon>
        <taxon>Viridiplantae</taxon>
        <taxon>Streptophyta</taxon>
        <taxon>Embryophyta</taxon>
        <taxon>Tracheophyta</taxon>
        <taxon>Spermatophyta</taxon>
        <taxon>Magnoliopsida</taxon>
        <taxon>Liliopsida</taxon>
        <taxon>Araceae</taxon>
        <taxon>Aroideae</taxon>
        <taxon>Colocasieae</taxon>
        <taxon>Colocasia</taxon>
    </lineage>
</organism>
<name>A0A843U039_COLES</name>
<dbReference type="Proteomes" id="UP000652761">
    <property type="component" value="Unassembled WGS sequence"/>
</dbReference>
<gene>
    <name evidence="4" type="ORF">Taro_009415</name>
</gene>
<dbReference type="InterPro" id="IPR054154">
    <property type="entry name" value="PEX14-like_M_plants"/>
</dbReference>
<keyword evidence="5" id="KW-1185">Reference proteome</keyword>
<sequence>MKIATRRAGGAKRRDRRGGESSPAVAKPGPVAPGRRGTPGDNPKPATSLQPQVPTQNSQTAVIPSNVSPVAPALRKSNIQWYPIFLAAVGVLATAGAGSALVFKKYFEAFMGLLDAQVKEMKSMGSSIRNLEATREVTHPQVKRIADIQSAGENVAAVPMGCSGIVRSPSLWYCSSGGKSWSTRDSHIKSFPLVVVILARRSPTATAMVASGFFCSGAAL</sequence>
<accession>A0A843U039</accession>
<feature type="compositionally biased region" description="Polar residues" evidence="1">
    <location>
        <begin position="45"/>
        <end position="60"/>
    </location>
</feature>
<comment type="caution">
    <text evidence="4">The sequence shown here is derived from an EMBL/GenBank/DDBJ whole genome shotgun (WGS) entry which is preliminary data.</text>
</comment>
<feature type="compositionally biased region" description="Low complexity" evidence="1">
    <location>
        <begin position="23"/>
        <end position="34"/>
    </location>
</feature>
<evidence type="ECO:0000256" key="2">
    <source>
        <dbReference type="SAM" id="Phobius"/>
    </source>
</evidence>
<keyword evidence="2" id="KW-0812">Transmembrane</keyword>
<proteinExistence type="predicted"/>